<feature type="compositionally biased region" description="Polar residues" evidence="3">
    <location>
        <begin position="316"/>
        <end position="325"/>
    </location>
</feature>
<organism evidence="4">
    <name type="scientific">Blumeria graminis f. sp. tritici 96224</name>
    <dbReference type="NCBI Taxonomy" id="1268274"/>
    <lineage>
        <taxon>Eukaryota</taxon>
        <taxon>Fungi</taxon>
        <taxon>Dikarya</taxon>
        <taxon>Ascomycota</taxon>
        <taxon>Pezizomycotina</taxon>
        <taxon>Leotiomycetes</taxon>
        <taxon>Erysiphales</taxon>
        <taxon>Erysiphaceae</taxon>
        <taxon>Blumeria</taxon>
    </lineage>
</organism>
<evidence type="ECO:0000256" key="3">
    <source>
        <dbReference type="SAM" id="MobiDB-lite"/>
    </source>
</evidence>
<dbReference type="Pfam" id="PF00956">
    <property type="entry name" value="NAP"/>
    <property type="match status" value="1"/>
</dbReference>
<dbReference type="PANTHER" id="PTHR11875">
    <property type="entry name" value="TESTIS-SPECIFIC Y-ENCODED PROTEIN"/>
    <property type="match status" value="1"/>
</dbReference>
<dbReference type="OrthoDB" id="19419at2759"/>
<comment type="similarity">
    <text evidence="1 2">Belongs to the nucleosome assembly protein (NAP) family.</text>
</comment>
<gene>
    <name evidence="4" type="ORF">BGT96224V2_LOCUS3537</name>
</gene>
<dbReference type="InterPro" id="IPR037231">
    <property type="entry name" value="NAP-like_sf"/>
</dbReference>
<evidence type="ECO:0000256" key="1">
    <source>
        <dbReference type="ARBA" id="ARBA00009947"/>
    </source>
</evidence>
<protein>
    <submittedName>
        <fullName evidence="4">Bgt-4520</fullName>
    </submittedName>
</protein>
<dbReference type="AlphaFoldDB" id="A0A381L8X9"/>
<evidence type="ECO:0000256" key="2">
    <source>
        <dbReference type="RuleBase" id="RU003876"/>
    </source>
</evidence>
<feature type="region of interest" description="Disordered" evidence="3">
    <location>
        <begin position="311"/>
        <end position="346"/>
    </location>
</feature>
<dbReference type="GO" id="GO:0006334">
    <property type="term" value="P:nucleosome assembly"/>
    <property type="evidence" value="ECO:0007669"/>
    <property type="project" value="InterPro"/>
</dbReference>
<dbReference type="EMBL" id="UIGY01000079">
    <property type="protein sequence ID" value="SUZ10343.1"/>
    <property type="molecule type" value="Genomic_DNA"/>
</dbReference>
<dbReference type="SUPFAM" id="SSF143113">
    <property type="entry name" value="NAP-like"/>
    <property type="match status" value="1"/>
</dbReference>
<proteinExistence type="inferred from homology"/>
<reference evidence="4" key="1">
    <citation type="submission" date="2018-07" db="EMBL/GenBank/DDBJ databases">
        <authorList>
            <person name="Quirk P.G."/>
            <person name="Krulwich T.A."/>
        </authorList>
    </citation>
    <scope>NUCLEOTIDE SEQUENCE</scope>
    <source>
        <strain evidence="4">96224</strain>
    </source>
</reference>
<dbReference type="Gene3D" id="3.30.1120.90">
    <property type="entry name" value="Nucleosome assembly protein"/>
    <property type="match status" value="1"/>
</dbReference>
<sequence length="346" mass="38872">MATTGDMCDVTYEQLAAMEQEFSEVETELIRQQVTLCAPLYERRAALVGQIPNFWPLVFEQAPIEIDTHLNPVDSRLLLSALRNFSVHHFEPEIDPRSVRFRFEFDSNEYFSDQVLEKTFWWRTRRDASWTGLVSDVIAIHWKDPEKDLTRGFLDLACAAGFSVAPGSAPPPTGRTPEQTALQAAIDDRGIGGLSFFAWFGYQGPRISDTETAEAMESVKACRQTGKKTEPDETGDDSGVKADRAALEQLEIFPNGDELAVALAEDLWPGAVKYFLQAQEEDDVSDADFVSDNPSDDEVPELCEDVRRVETEEGQDNIQNVNIENSGEAEVEDLEDQRPTKKRRAK</sequence>
<dbReference type="GO" id="GO:0005634">
    <property type="term" value="C:nucleus"/>
    <property type="evidence" value="ECO:0007669"/>
    <property type="project" value="InterPro"/>
</dbReference>
<accession>A0A381L8X9</accession>
<name>A0A381L8X9_BLUGR</name>
<evidence type="ECO:0000313" key="4">
    <source>
        <dbReference type="EMBL" id="SUZ10343.1"/>
    </source>
</evidence>
<dbReference type="InterPro" id="IPR002164">
    <property type="entry name" value="NAP_family"/>
</dbReference>